<dbReference type="RefSeq" id="WP_036758100.1">
    <property type="nucleotide sequence ID" value="NZ_CP035284.1"/>
</dbReference>
<dbReference type="InterPro" id="IPR011852">
    <property type="entry name" value="TRAP_TAXI"/>
</dbReference>
<keyword evidence="1" id="KW-0675">Receptor</keyword>
<gene>
    <name evidence="1" type="ORF">ATH84_101335</name>
</gene>
<dbReference type="Proteomes" id="UP000256794">
    <property type="component" value="Unassembled WGS sequence"/>
</dbReference>
<dbReference type="Gene3D" id="3.40.190.10">
    <property type="entry name" value="Periplasmic binding protein-like II"/>
    <property type="match status" value="1"/>
</dbReference>
<dbReference type="PANTHER" id="PTHR42941:SF1">
    <property type="entry name" value="SLL1037 PROTEIN"/>
    <property type="match status" value="1"/>
</dbReference>
<evidence type="ECO:0000313" key="2">
    <source>
        <dbReference type="Proteomes" id="UP000256794"/>
    </source>
</evidence>
<proteinExistence type="predicted"/>
<keyword evidence="2" id="KW-1185">Reference proteome</keyword>
<protein>
    <submittedName>
        <fullName evidence="1">TRAP transporter TAXI family solute receptor</fullName>
    </submittedName>
</protein>
<organism evidence="1 2">
    <name type="scientific">Paracoccus versutus</name>
    <name type="common">Thiobacillus versutus</name>
    <dbReference type="NCBI Taxonomy" id="34007"/>
    <lineage>
        <taxon>Bacteria</taxon>
        <taxon>Pseudomonadati</taxon>
        <taxon>Pseudomonadota</taxon>
        <taxon>Alphaproteobacteria</taxon>
        <taxon>Rhodobacterales</taxon>
        <taxon>Paracoccaceae</taxon>
        <taxon>Paracoccus</taxon>
    </lineage>
</organism>
<dbReference type="PANTHER" id="PTHR42941">
    <property type="entry name" value="SLL1037 PROTEIN"/>
    <property type="match status" value="1"/>
</dbReference>
<dbReference type="SUPFAM" id="SSF53850">
    <property type="entry name" value="Periplasmic binding protein-like II"/>
    <property type="match status" value="2"/>
</dbReference>
<reference evidence="1 2" key="1">
    <citation type="submission" date="2018-08" db="EMBL/GenBank/DDBJ databases">
        <title>Genomic Encyclopedia of Archaeal and Bacterial Type Strains, Phase II (KMG-II): from individual species to whole genera.</title>
        <authorList>
            <person name="Goeker M."/>
        </authorList>
    </citation>
    <scope>NUCLEOTIDE SEQUENCE [LARGE SCALE GENOMIC DNA]</scope>
    <source>
        <strain evidence="1 2">DSM 582</strain>
    </source>
</reference>
<name>A0AAQ0HIP8_PARVE</name>
<evidence type="ECO:0000313" key="1">
    <source>
        <dbReference type="EMBL" id="REG46908.1"/>
    </source>
</evidence>
<dbReference type="Pfam" id="PF16868">
    <property type="entry name" value="NMT1_3"/>
    <property type="match status" value="1"/>
</dbReference>
<dbReference type="AlphaFoldDB" id="A0AAQ0HIP8"/>
<dbReference type="EMBL" id="QUMX01000013">
    <property type="protein sequence ID" value="REG46908.1"/>
    <property type="molecule type" value="Genomic_DNA"/>
</dbReference>
<comment type="caution">
    <text evidence="1">The sequence shown here is derived from an EMBL/GenBank/DDBJ whole genome shotgun (WGS) entry which is preliminary data.</text>
</comment>
<accession>A0AAQ0HIP8</accession>
<sequence>MFAAFAIAAGLGQAATAQEIAFFRIGTGGTAGTYYPIGGLIANAISNPPGSRACEEGGSCGVPGLVATALVTSGSVGNVKAIDGGSLEAGFSQSDVAYWAQTGTYEGQDADVATLSVGAQLVTSADQPEELVHGITQALYNQTTQRLLAAGHPRGRLIMLENATQAAGIPFHPGAERFYREAGQLE</sequence>